<evidence type="ECO:0000313" key="2">
    <source>
        <dbReference type="EMBL" id="STQ81301.1"/>
    </source>
</evidence>
<evidence type="ECO:0000313" key="1">
    <source>
        <dbReference type="EMBL" id="SCM51441.1"/>
    </source>
</evidence>
<reference evidence="1 3" key="1">
    <citation type="submission" date="2016-09" db="EMBL/GenBank/DDBJ databases">
        <authorList>
            <person name="Capua I."/>
            <person name="De Benedictis P."/>
            <person name="Joannis T."/>
            <person name="Lombin L.H."/>
            <person name="Cattoli G."/>
        </authorList>
    </citation>
    <scope>NUCLEOTIDE SEQUENCE [LARGE SCALE GENOMIC DNA]</scope>
    <source>
        <strain evidence="1 3">GB001</strain>
    </source>
</reference>
<protein>
    <recommendedName>
        <fullName evidence="5">DUF3168 domain-containing protein</fullName>
    </recommendedName>
</protein>
<evidence type="ECO:0000313" key="4">
    <source>
        <dbReference type="Proteomes" id="UP000254821"/>
    </source>
</evidence>
<accession>A0A0K0HT95</accession>
<name>A0A0K0HT95_HAFAL</name>
<gene>
    <name evidence="1" type="ORF">BN1044_00903</name>
    <name evidence="2" type="ORF">NCTC8105_03481</name>
</gene>
<evidence type="ECO:0008006" key="5">
    <source>
        <dbReference type="Google" id="ProtNLM"/>
    </source>
</evidence>
<dbReference type="PATRIC" id="fig|569.28.peg.1848"/>
<dbReference type="Pfam" id="PF23842">
    <property type="entry name" value="Phage_tail_terminator_3"/>
    <property type="match status" value="1"/>
</dbReference>
<dbReference type="OrthoDB" id="6580129at2"/>
<dbReference type="Proteomes" id="UP000254821">
    <property type="component" value="Unassembled WGS sequence"/>
</dbReference>
<dbReference type="Proteomes" id="UP000094844">
    <property type="component" value="Unassembled WGS sequence"/>
</dbReference>
<sequence length="127" mass="14205">MIPMMYERVRNMFVNAGLTDGFTDQLLMFDDPKDPSKAVMVFRSNGGSAIRNDLGAEHYVLVDVVGARTKRNEAALAVQRIIDYIQQHPMADECVGYIQNMGAIPAPVLTDEGRIVFRLQFSCTYGE</sequence>
<dbReference type="InterPro" id="IPR056950">
    <property type="entry name" value="Phage_tail_terminator_3"/>
</dbReference>
<dbReference type="AlphaFoldDB" id="A0A0K0HT95"/>
<dbReference type="EMBL" id="FMIQ01000011">
    <property type="protein sequence ID" value="SCM51441.1"/>
    <property type="molecule type" value="Genomic_DNA"/>
</dbReference>
<evidence type="ECO:0000313" key="3">
    <source>
        <dbReference type="Proteomes" id="UP000094844"/>
    </source>
</evidence>
<proteinExistence type="predicted"/>
<dbReference type="RefSeq" id="WP_043494603.1">
    <property type="nucleotide sequence ID" value="NZ_CAUEKE010000001.1"/>
</dbReference>
<reference evidence="2 4" key="2">
    <citation type="submission" date="2018-06" db="EMBL/GenBank/DDBJ databases">
        <authorList>
            <consortium name="Pathogen Informatics"/>
            <person name="Doyle S."/>
        </authorList>
    </citation>
    <scope>NUCLEOTIDE SEQUENCE [LARGE SCALE GENOMIC DNA]</scope>
    <source>
        <strain evidence="2 4">NCTC8105</strain>
    </source>
</reference>
<organism evidence="1 3">
    <name type="scientific">Hafnia alvei</name>
    <dbReference type="NCBI Taxonomy" id="569"/>
    <lineage>
        <taxon>Bacteria</taxon>
        <taxon>Pseudomonadati</taxon>
        <taxon>Pseudomonadota</taxon>
        <taxon>Gammaproteobacteria</taxon>
        <taxon>Enterobacterales</taxon>
        <taxon>Hafniaceae</taxon>
        <taxon>Hafnia</taxon>
    </lineage>
</organism>
<dbReference type="EMBL" id="UGHP01000001">
    <property type="protein sequence ID" value="STQ81301.1"/>
    <property type="molecule type" value="Genomic_DNA"/>
</dbReference>